<protein>
    <submittedName>
        <fullName evidence="1">Uncharacterized protein</fullName>
    </submittedName>
</protein>
<reference evidence="1" key="2">
    <citation type="submission" date="2020-12" db="EMBL/GenBank/DDBJ databases">
        <title>New Spironucleus salmonicida genome in near-complete chromosomes.</title>
        <authorList>
            <person name="Xu F."/>
            <person name="Kurt Z."/>
            <person name="Jimenez-Gonzalez A."/>
            <person name="Astvaldsson A."/>
            <person name="Andersson J.O."/>
            <person name="Svard S.G."/>
        </authorList>
    </citation>
    <scope>NUCLEOTIDE SEQUENCE</scope>
    <source>
        <strain evidence="1">ATCC 50377</strain>
    </source>
</reference>
<dbReference type="EMBL" id="AUWU02000035">
    <property type="protein sequence ID" value="KAH0569292.1"/>
    <property type="molecule type" value="Genomic_DNA"/>
</dbReference>
<dbReference type="AlphaFoldDB" id="A0A9P8LJQ3"/>
<name>A0A9P8LJQ3_9EUKA</name>
<dbReference type="KEGG" id="ssao:94295538"/>
<keyword evidence="3" id="KW-1185">Reference proteome</keyword>
<dbReference type="Proteomes" id="UP000018208">
    <property type="component" value="Unassembled WGS sequence"/>
</dbReference>
<dbReference type="GeneID" id="94295538"/>
<sequence>MQLLYAPHKARIKTVCPHLPMIVPAPGWQTVDQPSISIIAQIQVSQWLEYRTQTTLTLTPTRCDGMLILPYCEATHSLDMRSWVTQDSTAILIENTTEILPVRPWPQNPHEDRHSASMIKYHWAELHTLDGQKLQTIASGTVRFGMSLTARYPNSMLVQQFPWVASDISALPRCYAPASCEYRCDHCPRTTIAWRG</sequence>
<evidence type="ECO:0000313" key="3">
    <source>
        <dbReference type="Proteomes" id="UP000018208"/>
    </source>
</evidence>
<organism evidence="1 3">
    <name type="scientific">Spironucleus salmonicida</name>
    <dbReference type="NCBI Taxonomy" id="348837"/>
    <lineage>
        <taxon>Eukaryota</taxon>
        <taxon>Metamonada</taxon>
        <taxon>Diplomonadida</taxon>
        <taxon>Hexamitidae</taxon>
        <taxon>Hexamitinae</taxon>
        <taxon>Spironucleus</taxon>
    </lineage>
</organism>
<reference evidence="1" key="1">
    <citation type="journal article" date="2014" name="PLoS Genet.">
        <title>The Genome of Spironucleus salmonicida Highlights a Fish Pathogen Adapted to Fluctuating Environments.</title>
        <authorList>
            <person name="Xu F."/>
            <person name="Jerlstrom-Hultqvist J."/>
            <person name="Einarsson E."/>
            <person name="Astvaldsson A."/>
            <person name="Svard S.G."/>
            <person name="Andersson J.O."/>
        </authorList>
    </citation>
    <scope>NUCLEOTIDE SEQUENCE</scope>
    <source>
        <strain evidence="1">ATCC 50377</strain>
    </source>
</reference>
<evidence type="ECO:0000313" key="2">
    <source>
        <dbReference type="EMBL" id="KAH0575978.1"/>
    </source>
</evidence>
<accession>A0A9P8LJQ3</accession>
<gene>
    <name evidence="2" type="ORF">SS50377_21515</name>
    <name evidence="1" type="ORF">SS50377_28837</name>
</gene>
<comment type="caution">
    <text evidence="1">The sequence shown here is derived from an EMBL/GenBank/DDBJ whole genome shotgun (WGS) entry which is preliminary data.</text>
</comment>
<proteinExistence type="predicted"/>
<dbReference type="EMBL" id="AUWU02000002">
    <property type="protein sequence ID" value="KAH0575978.1"/>
    <property type="molecule type" value="Genomic_DNA"/>
</dbReference>
<dbReference type="RefSeq" id="XP_067766751.1">
    <property type="nucleotide sequence ID" value="XM_067905434.1"/>
</dbReference>
<evidence type="ECO:0000313" key="1">
    <source>
        <dbReference type="EMBL" id="KAH0569292.1"/>
    </source>
</evidence>